<evidence type="ECO:0000313" key="1">
    <source>
        <dbReference type="EMBL" id="CAD8180506.1"/>
    </source>
</evidence>
<dbReference type="EMBL" id="CAJJDO010000074">
    <property type="protein sequence ID" value="CAD8180506.1"/>
    <property type="molecule type" value="Genomic_DNA"/>
</dbReference>
<evidence type="ECO:0000313" key="2">
    <source>
        <dbReference type="Proteomes" id="UP000689195"/>
    </source>
</evidence>
<protein>
    <submittedName>
        <fullName evidence="1">Uncharacterized protein</fullName>
    </submittedName>
</protein>
<gene>
    <name evidence="1" type="ORF">PPENT_87.1.T0740157</name>
</gene>
<accession>A0A8S1W2Z6</accession>
<keyword evidence="2" id="KW-1185">Reference proteome</keyword>
<proteinExistence type="predicted"/>
<comment type="caution">
    <text evidence="1">The sequence shown here is derived from an EMBL/GenBank/DDBJ whole genome shotgun (WGS) entry which is preliminary data.</text>
</comment>
<dbReference type="OrthoDB" id="304178at2759"/>
<dbReference type="Proteomes" id="UP000689195">
    <property type="component" value="Unassembled WGS sequence"/>
</dbReference>
<reference evidence="1" key="1">
    <citation type="submission" date="2021-01" db="EMBL/GenBank/DDBJ databases">
        <authorList>
            <consortium name="Genoscope - CEA"/>
            <person name="William W."/>
        </authorList>
    </citation>
    <scope>NUCLEOTIDE SEQUENCE</scope>
</reference>
<sequence length="432" mass="51473">MLFSKEPSNKRKFYYRNILTSNFDFFSKCQTLKENQKNTKQSISNSNLIINHRKPNQTLHSPQSPVINNLETPRHIRFHTNNSHKLFEQKQISEKISQKQNTERRAPLHKRKIQITETSLQIGDYIELLKNKTSSNIQYKYSDLLKDQSFQTTSLHFKSQNPRKSKEEQRNHLQLLLQCTHTIAKIKDGTNIQTVINQCTHQYPNLSLIIDQFIQDLDVAMQLYSNENQLSLNLLRITGLDYKIFHVLFKPKQEFPQLHYQFKIDENFFQNYKFYKPTKYDIYYRVYGAGELPLEFQEQLGEFNPSIMRHKFKDSDYQAAILIKDQIPSIDQDFVRKIVYYQKNLQLFLKQKSSEVLSSFKEQLNLDEYNNNNILRQSILSKLIDSENLIGNFPHITRSNRYLFEKMELEQQNKVYSQRIKQSKANAIQFLN</sequence>
<dbReference type="AlphaFoldDB" id="A0A8S1W2Z6"/>
<name>A0A8S1W2Z6_9CILI</name>
<organism evidence="1 2">
    <name type="scientific">Paramecium pentaurelia</name>
    <dbReference type="NCBI Taxonomy" id="43138"/>
    <lineage>
        <taxon>Eukaryota</taxon>
        <taxon>Sar</taxon>
        <taxon>Alveolata</taxon>
        <taxon>Ciliophora</taxon>
        <taxon>Intramacronucleata</taxon>
        <taxon>Oligohymenophorea</taxon>
        <taxon>Peniculida</taxon>
        <taxon>Parameciidae</taxon>
        <taxon>Paramecium</taxon>
    </lineage>
</organism>